<sequence length="292" mass="32254">MMTIKQSNLVLPPISSILPPQYFSNDMVAQPPSPSQSCPSPSASTSIAYLNVNQFNSPEQYSNLTQRYTTNNATYNISSNNSSSGSTYSVTNFVSADEQQGLDPNTVSRRGSAFNNDLNGMTAGRVHTLGQYNGSYNSVSLSHPQIPSAMVQSSPPTALSTIVPTRRNSMYQLPPPPTPPSIHASHQPTYQEHIQNHNQQDNHHHLHHHHNGHTLSGKGNRSIGRSHVCEQCGKQFTRPSALRTHMLVHSGAKPFKCTWDDCNKTFNVKSNLIRHLKLHKERSSKVPSQSPK</sequence>
<dbReference type="PANTHER" id="PTHR14003">
    <property type="entry name" value="TRANSCRIPTIONAL REPRESSOR PROTEIN YY"/>
    <property type="match status" value="1"/>
</dbReference>
<evidence type="ECO:0000256" key="5">
    <source>
        <dbReference type="PROSITE-ProRule" id="PRU00042"/>
    </source>
</evidence>
<dbReference type="Gene3D" id="3.30.160.60">
    <property type="entry name" value="Classic Zinc Finger"/>
    <property type="match status" value="2"/>
</dbReference>
<evidence type="ECO:0000313" key="9">
    <source>
        <dbReference type="Proteomes" id="UP000422736"/>
    </source>
</evidence>
<dbReference type="SMART" id="SM00355">
    <property type="entry name" value="ZnF_C2H2"/>
    <property type="match status" value="2"/>
</dbReference>
<dbReference type="Proteomes" id="UP000422736">
    <property type="component" value="Chromosome 4"/>
</dbReference>
<evidence type="ECO:0000256" key="4">
    <source>
        <dbReference type="ARBA" id="ARBA00022833"/>
    </source>
</evidence>
<feature type="region of interest" description="Disordered" evidence="6">
    <location>
        <begin position="198"/>
        <end position="222"/>
    </location>
</feature>
<dbReference type="PROSITE" id="PS50157">
    <property type="entry name" value="ZINC_FINGER_C2H2_2"/>
    <property type="match status" value="2"/>
</dbReference>
<dbReference type="PANTHER" id="PTHR14003:SF20">
    <property type="entry name" value="FINGER DOMAIN PROTEIN, PUTATIVE (AFU_ORTHOLOGUE AFUA_4G10380)-RELATED"/>
    <property type="match status" value="1"/>
</dbReference>
<dbReference type="Pfam" id="PF00096">
    <property type="entry name" value="zf-C2H2"/>
    <property type="match status" value="2"/>
</dbReference>
<evidence type="ECO:0000256" key="3">
    <source>
        <dbReference type="ARBA" id="ARBA00022771"/>
    </source>
</evidence>
<reference evidence="8 9" key="2">
    <citation type="submission" date="2019-11" db="EMBL/GenBank/DDBJ databases">
        <authorList>
            <person name="Lu H."/>
        </authorList>
    </citation>
    <scope>NUCLEOTIDE SEQUENCE [LARGE SCALE GENOMIC DNA]</scope>
    <source>
        <strain evidence="8 9">FIM1</strain>
    </source>
</reference>
<evidence type="ECO:0000256" key="2">
    <source>
        <dbReference type="ARBA" id="ARBA00022737"/>
    </source>
</evidence>
<evidence type="ECO:0000259" key="7">
    <source>
        <dbReference type="PROSITE" id="PS50157"/>
    </source>
</evidence>
<keyword evidence="1" id="KW-0479">Metal-binding</keyword>
<dbReference type="InterPro" id="IPR013087">
    <property type="entry name" value="Znf_C2H2_type"/>
</dbReference>
<keyword evidence="4" id="KW-0862">Zinc</keyword>
<dbReference type="InterPro" id="IPR036236">
    <property type="entry name" value="Znf_C2H2_sf"/>
</dbReference>
<proteinExistence type="predicted"/>
<feature type="domain" description="C2H2-type" evidence="7">
    <location>
        <begin position="255"/>
        <end position="284"/>
    </location>
</feature>
<reference evidence="8 9" key="1">
    <citation type="submission" date="2016-03" db="EMBL/GenBank/DDBJ databases">
        <title>How can Kluyveromyces marxianus grow so fast - potential evolutionary course in Saccharomyces Complex revealed by comparative genomics.</title>
        <authorList>
            <person name="Mo W."/>
            <person name="Lu W."/>
            <person name="Yang X."/>
            <person name="Qi J."/>
            <person name="Lv H."/>
        </authorList>
    </citation>
    <scope>NUCLEOTIDE SEQUENCE [LARGE SCALE GENOMIC DNA]</scope>
    <source>
        <strain evidence="8 9">FIM1</strain>
    </source>
</reference>
<feature type="domain" description="C2H2-type" evidence="7">
    <location>
        <begin position="227"/>
        <end position="254"/>
    </location>
</feature>
<keyword evidence="3 5" id="KW-0863">Zinc-finger</keyword>
<dbReference type="SUPFAM" id="SSF57667">
    <property type="entry name" value="beta-beta-alpha zinc fingers"/>
    <property type="match status" value="1"/>
</dbReference>
<dbReference type="EMBL" id="CP015057">
    <property type="protein sequence ID" value="QGN15961.1"/>
    <property type="molecule type" value="Genomic_DNA"/>
</dbReference>
<gene>
    <name evidence="8" type="ORF">FIM1_2659</name>
</gene>
<evidence type="ECO:0000313" key="8">
    <source>
        <dbReference type="EMBL" id="QGN15961.1"/>
    </source>
</evidence>
<protein>
    <submittedName>
        <fullName evidence="8">Zinc finger protein YPR013C</fullName>
    </submittedName>
</protein>
<organism evidence="8 9">
    <name type="scientific">Kluyveromyces marxianus</name>
    <name type="common">Yeast</name>
    <name type="synonym">Candida kefyr</name>
    <dbReference type="NCBI Taxonomy" id="4911"/>
    <lineage>
        <taxon>Eukaryota</taxon>
        <taxon>Fungi</taxon>
        <taxon>Dikarya</taxon>
        <taxon>Ascomycota</taxon>
        <taxon>Saccharomycotina</taxon>
        <taxon>Saccharomycetes</taxon>
        <taxon>Saccharomycetales</taxon>
        <taxon>Saccharomycetaceae</taxon>
        <taxon>Kluyveromyces</taxon>
    </lineage>
</organism>
<dbReference type="PROSITE" id="PS00028">
    <property type="entry name" value="ZINC_FINGER_C2H2_1"/>
    <property type="match status" value="2"/>
</dbReference>
<keyword evidence="9" id="KW-1185">Reference proteome</keyword>
<name>A0ABX6EWG0_KLUMA</name>
<keyword evidence="2" id="KW-0677">Repeat</keyword>
<accession>A0ABX6EWG0</accession>
<evidence type="ECO:0000256" key="1">
    <source>
        <dbReference type="ARBA" id="ARBA00022723"/>
    </source>
</evidence>
<evidence type="ECO:0000256" key="6">
    <source>
        <dbReference type="SAM" id="MobiDB-lite"/>
    </source>
</evidence>